<name>A0A2I1JWU3_9LACT</name>
<dbReference type="RefSeq" id="WP_101954601.1">
    <property type="nucleotide sequence ID" value="NZ_PKHE01000019.1"/>
</dbReference>
<reference evidence="3 4" key="1">
    <citation type="submission" date="2017-12" db="EMBL/GenBank/DDBJ databases">
        <title>Phylogenetic diversity of female urinary microbiome.</title>
        <authorList>
            <person name="Thomas-White K."/>
            <person name="Wolfe A.J."/>
        </authorList>
    </citation>
    <scope>NUCLEOTIDE SEQUENCE [LARGE SCALE GENOMIC DNA]</scope>
    <source>
        <strain evidence="3 4">UMB0898</strain>
    </source>
</reference>
<keyword evidence="2" id="KW-0812">Transmembrane</keyword>
<feature type="region of interest" description="Disordered" evidence="1">
    <location>
        <begin position="34"/>
        <end position="70"/>
    </location>
</feature>
<evidence type="ECO:0000313" key="3">
    <source>
        <dbReference type="EMBL" id="PKY87845.1"/>
    </source>
</evidence>
<organism evidence="3 4">
    <name type="scientific">Falseniella ignava</name>
    <dbReference type="NCBI Taxonomy" id="137730"/>
    <lineage>
        <taxon>Bacteria</taxon>
        <taxon>Bacillati</taxon>
        <taxon>Bacillota</taxon>
        <taxon>Bacilli</taxon>
        <taxon>Lactobacillales</taxon>
        <taxon>Aerococcaceae</taxon>
        <taxon>Falseniella</taxon>
    </lineage>
</organism>
<evidence type="ECO:0000313" key="4">
    <source>
        <dbReference type="Proteomes" id="UP000234384"/>
    </source>
</evidence>
<dbReference type="Proteomes" id="UP000234384">
    <property type="component" value="Unassembled WGS sequence"/>
</dbReference>
<keyword evidence="2" id="KW-1133">Transmembrane helix</keyword>
<accession>A0A2I1JWU3</accession>
<feature type="transmembrane region" description="Helical" evidence="2">
    <location>
        <begin position="6"/>
        <end position="24"/>
    </location>
</feature>
<gene>
    <name evidence="3" type="ORF">CYJ57_06525</name>
</gene>
<protein>
    <submittedName>
        <fullName evidence="3">Uncharacterized protein</fullName>
    </submittedName>
</protein>
<proteinExistence type="predicted"/>
<evidence type="ECO:0000256" key="1">
    <source>
        <dbReference type="SAM" id="MobiDB-lite"/>
    </source>
</evidence>
<evidence type="ECO:0000256" key="2">
    <source>
        <dbReference type="SAM" id="Phobius"/>
    </source>
</evidence>
<sequence length="70" mass="8371">MVYLFMVVIIGGLAFFYLNSRNAMMKFQQEQERRAMHRMGSDTNDTRRQMFNQSQMGEDTDNDVEIIRKK</sequence>
<keyword evidence="2" id="KW-0472">Membrane</keyword>
<dbReference type="EMBL" id="PKHE01000019">
    <property type="protein sequence ID" value="PKY87845.1"/>
    <property type="molecule type" value="Genomic_DNA"/>
</dbReference>
<comment type="caution">
    <text evidence="3">The sequence shown here is derived from an EMBL/GenBank/DDBJ whole genome shotgun (WGS) entry which is preliminary data.</text>
</comment>
<dbReference type="AlphaFoldDB" id="A0A2I1JWU3"/>